<keyword evidence="2" id="KW-0436">Ligase</keyword>
<evidence type="ECO:0000256" key="1">
    <source>
        <dbReference type="SAM" id="Phobius"/>
    </source>
</evidence>
<dbReference type="Proteomes" id="UP000218542">
    <property type="component" value="Unassembled WGS sequence"/>
</dbReference>
<keyword evidence="1" id="KW-0472">Membrane</keyword>
<keyword evidence="1" id="KW-0812">Transmembrane</keyword>
<gene>
    <name evidence="2" type="ORF">SCALIN_C17_0147</name>
</gene>
<dbReference type="RefSeq" id="WP_096894503.1">
    <property type="nucleotide sequence ID" value="NZ_BAOS01000017.1"/>
</dbReference>
<dbReference type="EMBL" id="BAOS01000017">
    <property type="protein sequence ID" value="GAX61113.1"/>
    <property type="molecule type" value="Genomic_DNA"/>
</dbReference>
<protein>
    <submittedName>
        <fullName evidence="2">AMP-dependent synthetase and ligase</fullName>
    </submittedName>
</protein>
<evidence type="ECO:0000313" key="3">
    <source>
        <dbReference type="Proteomes" id="UP000218542"/>
    </source>
</evidence>
<name>A0A286TYY5_9BACT</name>
<proteinExistence type="predicted"/>
<reference evidence="3" key="1">
    <citation type="journal article" date="2017" name="Environ. Microbiol. Rep.">
        <title>Genetic Diversity of Marine Anaerobic Ammonium-Oxidizing Bacteria as Revealed by Genomic and Proteomic Analyses of 'Candidatus Scalindua japonica'.</title>
        <authorList>
            <person name="Oshiki M."/>
            <person name="Mizuto K."/>
            <person name="Kimura Z."/>
            <person name="Kindaichi T."/>
            <person name="Satoh H."/>
            <person name="Okabe S."/>
        </authorList>
    </citation>
    <scope>NUCLEOTIDE SEQUENCE [LARGE SCALE GENOMIC DNA]</scope>
    <source>
        <strain evidence="3">husup-a2</strain>
    </source>
</reference>
<dbReference type="OrthoDB" id="9803968at2"/>
<feature type="transmembrane region" description="Helical" evidence="1">
    <location>
        <begin position="52"/>
        <end position="74"/>
    </location>
</feature>
<keyword evidence="1" id="KW-1133">Transmembrane helix</keyword>
<dbReference type="GO" id="GO:0016874">
    <property type="term" value="F:ligase activity"/>
    <property type="evidence" value="ECO:0007669"/>
    <property type="project" value="UniProtKB-KW"/>
</dbReference>
<keyword evidence="3" id="KW-1185">Reference proteome</keyword>
<evidence type="ECO:0000313" key="2">
    <source>
        <dbReference type="EMBL" id="GAX61113.1"/>
    </source>
</evidence>
<sequence length="89" mass="9600">MEKTSSFKSNGFRALLTTQFLGAFNDNAFKLVISLIAVNSFADKAGGGSQYIALAGVMVVLPFILFSSYAGFLADRFSKKCYHVLSEGC</sequence>
<comment type="caution">
    <text evidence="2">The sequence shown here is derived from an EMBL/GenBank/DDBJ whole genome shotgun (WGS) entry which is preliminary data.</text>
</comment>
<dbReference type="AlphaFoldDB" id="A0A286TYY5"/>
<organism evidence="2 3">
    <name type="scientific">Candidatus Scalindua japonica</name>
    <dbReference type="NCBI Taxonomy" id="1284222"/>
    <lineage>
        <taxon>Bacteria</taxon>
        <taxon>Pseudomonadati</taxon>
        <taxon>Planctomycetota</taxon>
        <taxon>Candidatus Brocadiia</taxon>
        <taxon>Candidatus Brocadiales</taxon>
        <taxon>Candidatus Scalinduaceae</taxon>
        <taxon>Candidatus Scalindua</taxon>
    </lineage>
</organism>
<accession>A0A286TYY5</accession>